<reference evidence="2" key="1">
    <citation type="submission" date="2021-02" db="EMBL/GenBank/DDBJ databases">
        <authorList>
            <person name="Dougan E. K."/>
            <person name="Rhodes N."/>
            <person name="Thang M."/>
            <person name="Chan C."/>
        </authorList>
    </citation>
    <scope>NUCLEOTIDE SEQUENCE</scope>
</reference>
<sequence length="1243" mass="137315">MFLAVCTLLAIVLVVFSHLADTFWYMRFVFDTKWGFALAEGFPYTAPVWMGEFGQQEALLVRAHLVRSEGDSFNSGQKVVLRMRHADWFFLEEPHQLIRVLQAQSCQVQGDCVLDCTAQATVVAAYRPTQVGESLYMAELFSGGFAGWAQAAWVLHTSGLPISTRWTMDVDDDGIAMLQAQVPNLRVVQSFDDLEAVDAEAAEPMHVNADFNWQWWLHCFATHPVQIVAASPPSQPWNASESAAGLLAPDGQMLLRLADIAGAFEIPVGPLPERTSAEFVRLALQFPDGDVQLQVPNGSQPEQVLQWLGADIPLSSLPNDHQQRLGTLTIRLPQRPCIESNGDFSLNQSEAHLCTVATAVGTYIIDTASPRLWPQLLNVFDDLSGASEDLICYGLSGQRLWYAEDFRHCIIADTLERDGPPLSITFLAQAFPQTQLSREDLCVEICCPEHAATDFWLGFPFQMTEALGWKSEVINFPCQDHKAMSLRLRPDPTRIYLQPSSVQGQLRIWYVVSRLNMAQDLAEPEDRYAIEIQVVAQGIWQGQLPGTFQVNLLEEWWRDASKATALPPDVRVFSGPHPLWPDSSLEAVRAERQHRVVRKSGALLLTLHPACTGGGVKEENLNWSKTRLAALCLAKGIDLNATTSFVDAVAAAANNQRLWQALQTGTDEDKWQQVVTFAKTAQVQLPEGTNHVAKAELRARSTMQRRKQDLRAQITAAEVSLTPGFFKNEDGSDAAILEGLRPGVSGVLLADPKHAVELLRTMRGIQPDELALVVLGHNCPNPKECSQQLSFPAKGRNCGSQLLLAGCLHNLGGKKVSVAHQNNVTVDLPDVVYCTFTVHADECDAANWKAFSEYPVKTVVTAFADAGIDKVLSEPWGRRHLMKGKGTTPSLADQVSFHARVDQKACDTLLACSGHNLVYMIPRRQDHSLQPGYSVIWIGQSKAEALKAALQVPGQLGIVRAKNRYGIRVHEAKHDSTFQQLRPGQTMPSKVAVSHLFRLGPVPPSADATAVQAWATASNWKVKVLKALGPQHWLIGSEVEPPLAYPSFNGQTVLITQVQQRSTQQRIVQAGQLQQKPPPGLTKARPEPEIDPWLFQDPWSKAASFDSRSSVSSLSTSNAPRQLTGPTEARFQQQDSRLQALEAGMQELKKQQEQQHAQLVQTQAEDRDATQAAVTGLKEQLSALTTDLAAQLRVSTESLQTAQAQQQHQMQSGIDELKALFLTARDTRDTHKKPKLQEQKDDL</sequence>
<dbReference type="OrthoDB" id="412672at2759"/>
<dbReference type="InterPro" id="IPR029063">
    <property type="entry name" value="SAM-dependent_MTases_sf"/>
</dbReference>
<organism evidence="2 3">
    <name type="scientific">Symbiodinium necroappetens</name>
    <dbReference type="NCBI Taxonomy" id="1628268"/>
    <lineage>
        <taxon>Eukaryota</taxon>
        <taxon>Sar</taxon>
        <taxon>Alveolata</taxon>
        <taxon>Dinophyceae</taxon>
        <taxon>Suessiales</taxon>
        <taxon>Symbiodiniaceae</taxon>
        <taxon>Symbiodinium</taxon>
    </lineage>
</organism>
<dbReference type="Proteomes" id="UP000601435">
    <property type="component" value="Unassembled WGS sequence"/>
</dbReference>
<protein>
    <submittedName>
        <fullName evidence="2">Uncharacterized protein</fullName>
    </submittedName>
</protein>
<feature type="region of interest" description="Disordered" evidence="1">
    <location>
        <begin position="1109"/>
        <end position="1133"/>
    </location>
</feature>
<dbReference type="Gene3D" id="3.40.50.150">
    <property type="entry name" value="Vaccinia Virus protein VP39"/>
    <property type="match status" value="1"/>
</dbReference>
<name>A0A812W873_9DINO</name>
<keyword evidence="3" id="KW-1185">Reference proteome</keyword>
<gene>
    <name evidence="2" type="ORF">SNEC2469_LOCUS18793</name>
</gene>
<dbReference type="AlphaFoldDB" id="A0A812W873"/>
<accession>A0A812W873</accession>
<feature type="compositionally biased region" description="Low complexity" evidence="1">
    <location>
        <begin position="1109"/>
        <end position="1119"/>
    </location>
</feature>
<feature type="region of interest" description="Disordered" evidence="1">
    <location>
        <begin position="1072"/>
        <end position="1093"/>
    </location>
</feature>
<evidence type="ECO:0000313" key="3">
    <source>
        <dbReference type="Proteomes" id="UP000601435"/>
    </source>
</evidence>
<comment type="caution">
    <text evidence="2">The sequence shown here is derived from an EMBL/GenBank/DDBJ whole genome shotgun (WGS) entry which is preliminary data.</text>
</comment>
<evidence type="ECO:0000256" key="1">
    <source>
        <dbReference type="SAM" id="MobiDB-lite"/>
    </source>
</evidence>
<evidence type="ECO:0000313" key="2">
    <source>
        <dbReference type="EMBL" id="CAE7661319.1"/>
    </source>
</evidence>
<feature type="compositionally biased region" description="Polar residues" evidence="1">
    <location>
        <begin position="1120"/>
        <end position="1133"/>
    </location>
</feature>
<proteinExistence type="predicted"/>
<dbReference type="EMBL" id="CAJNJA010031845">
    <property type="protein sequence ID" value="CAE7661319.1"/>
    <property type="molecule type" value="Genomic_DNA"/>
</dbReference>